<evidence type="ECO:0000313" key="1">
    <source>
        <dbReference type="Ensembl" id="ENSSGRP00000081659.1"/>
    </source>
</evidence>
<protein>
    <recommendedName>
        <fullName evidence="3">Transmembrane protein 97</fullName>
    </recommendedName>
</protein>
<dbReference type="Proteomes" id="UP000472262">
    <property type="component" value="Unassembled WGS sequence"/>
</dbReference>
<dbReference type="AlphaFoldDB" id="A0A672QZ59"/>
<name>A0A672QZ59_SINGR</name>
<organism evidence="1 2">
    <name type="scientific">Sinocyclocheilus grahami</name>
    <name type="common">Dianchi golden-line fish</name>
    <name type="synonym">Barbus grahami</name>
    <dbReference type="NCBI Taxonomy" id="75366"/>
    <lineage>
        <taxon>Eukaryota</taxon>
        <taxon>Metazoa</taxon>
        <taxon>Chordata</taxon>
        <taxon>Craniata</taxon>
        <taxon>Vertebrata</taxon>
        <taxon>Euteleostomi</taxon>
        <taxon>Actinopterygii</taxon>
        <taxon>Neopterygii</taxon>
        <taxon>Teleostei</taxon>
        <taxon>Ostariophysi</taxon>
        <taxon>Cypriniformes</taxon>
        <taxon>Cyprinidae</taxon>
        <taxon>Cyprininae</taxon>
        <taxon>Sinocyclocheilus</taxon>
    </lineage>
</organism>
<dbReference type="InParanoid" id="A0A672QZ59"/>
<sequence length="65" mass="7511">MFLRAFFLSHIPVTLMVDLQPLIPEHLYPSELKNLLQSFVFCEALVQLPFFPIAAYAFTRVSCVH</sequence>
<proteinExistence type="predicted"/>
<reference evidence="1" key="1">
    <citation type="submission" date="2025-08" db="UniProtKB">
        <authorList>
            <consortium name="Ensembl"/>
        </authorList>
    </citation>
    <scope>IDENTIFICATION</scope>
</reference>
<evidence type="ECO:0008006" key="3">
    <source>
        <dbReference type="Google" id="ProtNLM"/>
    </source>
</evidence>
<dbReference type="Ensembl" id="ENSSGRT00000086953.1">
    <property type="protein sequence ID" value="ENSSGRP00000081659.1"/>
    <property type="gene ID" value="ENSSGRG00000041324.1"/>
</dbReference>
<keyword evidence="2" id="KW-1185">Reference proteome</keyword>
<reference evidence="1" key="2">
    <citation type="submission" date="2025-09" db="UniProtKB">
        <authorList>
            <consortium name="Ensembl"/>
        </authorList>
    </citation>
    <scope>IDENTIFICATION</scope>
</reference>
<evidence type="ECO:0000313" key="2">
    <source>
        <dbReference type="Proteomes" id="UP000472262"/>
    </source>
</evidence>
<accession>A0A672QZ59</accession>